<reference evidence="2 3" key="1">
    <citation type="journal article" date="2008" name="J. Bacteriol.">
        <title>Complete genome sequence of the soil actinomycete Kocuria rhizophila.</title>
        <authorList>
            <person name="Takarada H."/>
            <person name="Sekine M."/>
            <person name="Kosugi H."/>
            <person name="Matsuo Y."/>
            <person name="Fujisawa T."/>
            <person name="Omata S."/>
            <person name="Kishi E."/>
            <person name="Shimizu A."/>
            <person name="Tsukatani N."/>
            <person name="Tanikawa S."/>
            <person name="Fujita N."/>
            <person name="Harayama S."/>
        </authorList>
    </citation>
    <scope>NUCLEOTIDE SEQUENCE [LARGE SCALE GENOMIC DNA]</scope>
    <source>
        <strain evidence="3">ATCC 9341 / DSM 348 / NBRC 103217 / DC2201</strain>
    </source>
</reference>
<evidence type="ECO:0000313" key="2">
    <source>
        <dbReference type="EMBL" id="BAG30155.1"/>
    </source>
</evidence>
<protein>
    <submittedName>
        <fullName evidence="2">Uncharacterized protein</fullName>
    </submittedName>
</protein>
<dbReference type="AlphaFoldDB" id="B2GM39"/>
<gene>
    <name evidence="2" type="ordered locus">KRH_18080</name>
</gene>
<feature type="compositionally biased region" description="Basic residues" evidence="1">
    <location>
        <begin position="79"/>
        <end position="88"/>
    </location>
</feature>
<evidence type="ECO:0000313" key="3">
    <source>
        <dbReference type="Proteomes" id="UP000008838"/>
    </source>
</evidence>
<dbReference type="EMBL" id="AP009152">
    <property type="protein sequence ID" value="BAG30155.1"/>
    <property type="molecule type" value="Genomic_DNA"/>
</dbReference>
<dbReference type="HOGENOM" id="CLU_2464983_0_0_11"/>
<feature type="region of interest" description="Disordered" evidence="1">
    <location>
        <begin position="33"/>
        <end position="88"/>
    </location>
</feature>
<evidence type="ECO:0000256" key="1">
    <source>
        <dbReference type="SAM" id="MobiDB-lite"/>
    </source>
</evidence>
<sequence>MTPGAAPGRRWLSFDDIPGPVLAPTLAGWLGSNRLHEMHPREGSTPPHDPGSNPVHANPRFRGGLDDEAAGPHVWPRQAARKLRGHTP</sequence>
<dbReference type="Proteomes" id="UP000008838">
    <property type="component" value="Chromosome"/>
</dbReference>
<dbReference type="STRING" id="378753.KRH_18080"/>
<name>B2GM39_KOCRD</name>
<organism evidence="2 3">
    <name type="scientific">Kocuria rhizophila (strain ATCC 9341 / DSM 348 / NBRC 103217 / DC2201)</name>
    <dbReference type="NCBI Taxonomy" id="378753"/>
    <lineage>
        <taxon>Bacteria</taxon>
        <taxon>Bacillati</taxon>
        <taxon>Actinomycetota</taxon>
        <taxon>Actinomycetes</taxon>
        <taxon>Micrococcales</taxon>
        <taxon>Micrococcaceae</taxon>
        <taxon>Kocuria</taxon>
    </lineage>
</organism>
<accession>B2GM39</accession>
<keyword evidence="3" id="KW-1185">Reference proteome</keyword>
<proteinExistence type="predicted"/>
<dbReference type="KEGG" id="krh:KRH_18080"/>